<dbReference type="EMBL" id="CP021435">
    <property type="protein sequence ID" value="ATJ81994.1"/>
    <property type="molecule type" value="Genomic_DNA"/>
</dbReference>
<gene>
    <name evidence="1" type="ORF">BEI_1007</name>
</gene>
<organism evidence="1 2">
    <name type="scientific">Halomonas beimenensis</name>
    <dbReference type="NCBI Taxonomy" id="475662"/>
    <lineage>
        <taxon>Bacteria</taxon>
        <taxon>Pseudomonadati</taxon>
        <taxon>Pseudomonadota</taxon>
        <taxon>Gammaproteobacteria</taxon>
        <taxon>Oceanospirillales</taxon>
        <taxon>Halomonadaceae</taxon>
        <taxon>Halomonas</taxon>
    </lineage>
</organism>
<evidence type="ECO:0000313" key="1">
    <source>
        <dbReference type="EMBL" id="ATJ81994.1"/>
    </source>
</evidence>
<dbReference type="Proteomes" id="UP000219993">
    <property type="component" value="Chromosome"/>
</dbReference>
<reference evidence="1 2" key="1">
    <citation type="journal article" date="2017" name="Sci. Rep.">
        <title>Revealing the Saline Adaptation Strategies of the Halophilic Bacterium Halomonas beimenensis through High-throughput Omics and Transposon Mutagenesis Approaches.</title>
        <authorList>
            <person name="Chen Y.H."/>
            <person name="Lin S.S."/>
            <person name="Shyu Y.T."/>
        </authorList>
    </citation>
    <scope>NUCLEOTIDE SEQUENCE [LARGE SCALE GENOMIC DNA]</scope>
    <source>
        <strain evidence="1 2">NTU-111</strain>
    </source>
</reference>
<name>A0A291P4Z5_9GAMM</name>
<proteinExistence type="predicted"/>
<dbReference type="KEGG" id="hbe:BEI_1007"/>
<dbReference type="OrthoDB" id="6161818at2"/>
<sequence length="189" mass="21135">MARPDHPLMTTPLLPQELLTLALDHERQEMHRYRRLAFLFLTFGRGISPLMAVLGVESEKRLAELHRVACDLDPAPSTGEPPVATSPAPGEMLHPIHHRGQAVAMLKRAEAQAEHALRVTEHLQRRNVIPALASLLPGQLAQKQAERHILQELIAAYDGEFARDGQLASRPWPRGWLSGARRLHRLPAD</sequence>
<keyword evidence="2" id="KW-1185">Reference proteome</keyword>
<accession>A0A291P4Z5</accession>
<evidence type="ECO:0000313" key="2">
    <source>
        <dbReference type="Proteomes" id="UP000219993"/>
    </source>
</evidence>
<dbReference type="AlphaFoldDB" id="A0A291P4Z5"/>
<protein>
    <submittedName>
        <fullName evidence="1">Uncharacterized protein</fullName>
    </submittedName>
</protein>
<dbReference type="RefSeq" id="WP_097788492.1">
    <property type="nucleotide sequence ID" value="NZ_BAAADT010000024.1"/>
</dbReference>